<dbReference type="SUPFAM" id="SSF69572">
    <property type="entry name" value="Activating enzymes of the ubiquitin-like proteins"/>
    <property type="match status" value="1"/>
</dbReference>
<dbReference type="SMART" id="SM00450">
    <property type="entry name" value="RHOD"/>
    <property type="match status" value="1"/>
</dbReference>
<feature type="domain" description="Rhodanese" evidence="2">
    <location>
        <begin position="954"/>
        <end position="1045"/>
    </location>
</feature>
<dbReference type="RefSeq" id="WP_348536224.1">
    <property type="nucleotide sequence ID" value="NZ_BSUO01000001.1"/>
</dbReference>
<gene>
    <name evidence="3" type="ORF">GCM10025883_35200</name>
</gene>
<dbReference type="InterPro" id="IPR029058">
    <property type="entry name" value="AB_hydrolase_fold"/>
</dbReference>
<evidence type="ECO:0000313" key="3">
    <source>
        <dbReference type="EMBL" id="GMA41475.1"/>
    </source>
</evidence>
<dbReference type="CDD" id="cd00158">
    <property type="entry name" value="RHOD"/>
    <property type="match status" value="1"/>
</dbReference>
<dbReference type="Gene3D" id="3.40.50.720">
    <property type="entry name" value="NAD(P)-binding Rossmann-like Domain"/>
    <property type="match status" value="1"/>
</dbReference>
<comment type="caution">
    <text evidence="3">The sequence shown here is derived from an EMBL/GenBank/DDBJ whole genome shotgun (WGS) entry which is preliminary data.</text>
</comment>
<dbReference type="InterPro" id="IPR001763">
    <property type="entry name" value="Rhodanese-like_dom"/>
</dbReference>
<accession>A0ABQ6IVT3</accession>
<dbReference type="Gene3D" id="3.40.250.10">
    <property type="entry name" value="Rhodanese-like domain"/>
    <property type="match status" value="1"/>
</dbReference>
<dbReference type="Pfam" id="PF00581">
    <property type="entry name" value="Rhodanese"/>
    <property type="match status" value="1"/>
</dbReference>
<keyword evidence="4" id="KW-1185">Reference proteome</keyword>
<name>A0ABQ6IVT3_9MICO</name>
<dbReference type="SUPFAM" id="SSF53474">
    <property type="entry name" value="alpha/beta-Hydrolases"/>
    <property type="match status" value="1"/>
</dbReference>
<dbReference type="InterPro" id="IPR035985">
    <property type="entry name" value="Ubiquitin-activating_enz"/>
</dbReference>
<organism evidence="3 4">
    <name type="scientific">Mobilicoccus caccae</name>
    <dbReference type="NCBI Taxonomy" id="1859295"/>
    <lineage>
        <taxon>Bacteria</taxon>
        <taxon>Bacillati</taxon>
        <taxon>Actinomycetota</taxon>
        <taxon>Actinomycetes</taxon>
        <taxon>Micrococcales</taxon>
        <taxon>Dermatophilaceae</taxon>
        <taxon>Mobilicoccus</taxon>
    </lineage>
</organism>
<dbReference type="Proteomes" id="UP001157126">
    <property type="component" value="Unassembled WGS sequence"/>
</dbReference>
<evidence type="ECO:0000256" key="1">
    <source>
        <dbReference type="ARBA" id="ARBA00022801"/>
    </source>
</evidence>
<sequence>MTSAPTPPTSAPATSSVSFVSADRFDLSEVPERHRDRIALLADADHTAVTVSGDGRRLGWCSGDADGPTLLVQALSDGSPVGEPRVLLAGGSLRGYVFLHDDATVLSLHDDTGEENHRLALTPRDADTVHRPGYLTPEGVQCRLVRHDRRRPHHVILTLNDRDPRYHDLVELDLRTREFARLADNPGHDTWLLDERGRPRGGVTTHDDGSATVRVTDPDGRRVAEIDIPGEETATTYPLTIAGGSANGEGDGGETLRMIDSRGRDTSALVEIPLTATGLGEPRVLAHPGGSDIVDVLEDPQSRRPVAVVHGRTAQRITPLDDDFARLLAGLRAHTGDAVLDIERRDRSDRLWTVHVDGGHGSPYSAIHDTVTGAFTVLGDHLPLPADLPLGTVATLEVTARDGLRLPTRLTLPTRSFGSPSPLVVLVHGGPWERDVQGFDPIAQWFATAGFAVLQVDYRGSAGLGKAHLNAGDRQWGLAMSDDLDDAVAHVCAAGLADAGRVAVVGGSYGGYAALMAGVRRPRLARCVVAAMAPTDLPHLLDTIPDYWGPLRGLLHRRVGHPDHDAELLRRASPITRLDDLDVPVLLAQGRHDPRVRLDHAHRLADRLAERGLPHCLVVYDDEGHGFTHRSNWIDFWCRALDFITDPLGAPASSPPEEAPRMTSIPLPPLVEPGPPLDAEETAYYARHLLVPELGEEGQRRLRAASVLVVGAGGLGSPILLYLAAAGIGRITLLDDDLVDRSNLQRQVIHTSSALGTPKVDSARAALADHAPLTCVETLAERITVENALALVRAHDVVVDGSDNFSTRYLVSDACEITGVPCVWGSVLRFEGQVSVFWSAPPAGEGVGYRDLYPEAPPPELSPSCAEGGVLGAMCGTIGTMMAMEVVKLVTGVGRTLLGRLVAYDAAEGILTEVPVDPMPRKRVTALVEVAAGVCATSGGDGRLVTPEEAARLLDEGIPLVDVRTAPERAVAAIPGARWVPLDDLITDLESGIDPLPDGPVVVHCQSGRRSAQAVGALTAVGRDDVRDLGGGILAWQAAGLGTSPMP</sequence>
<dbReference type="PANTHER" id="PTHR42776">
    <property type="entry name" value="SERINE PEPTIDASE S9 FAMILY MEMBER"/>
    <property type="match status" value="1"/>
</dbReference>
<dbReference type="PROSITE" id="PS50206">
    <property type="entry name" value="RHODANESE_3"/>
    <property type="match status" value="1"/>
</dbReference>
<dbReference type="Gene3D" id="3.40.50.1820">
    <property type="entry name" value="alpha/beta hydrolase"/>
    <property type="match status" value="1"/>
</dbReference>
<evidence type="ECO:0000313" key="4">
    <source>
        <dbReference type="Proteomes" id="UP001157126"/>
    </source>
</evidence>
<protein>
    <recommendedName>
        <fullName evidence="2">Rhodanese domain-containing protein</fullName>
    </recommendedName>
</protein>
<dbReference type="InterPro" id="IPR036873">
    <property type="entry name" value="Rhodanese-like_dom_sf"/>
</dbReference>
<dbReference type="Pfam" id="PF00899">
    <property type="entry name" value="ThiF"/>
    <property type="match status" value="1"/>
</dbReference>
<dbReference type="EMBL" id="BSUO01000001">
    <property type="protein sequence ID" value="GMA41475.1"/>
    <property type="molecule type" value="Genomic_DNA"/>
</dbReference>
<dbReference type="InterPro" id="IPR001375">
    <property type="entry name" value="Peptidase_S9_cat"/>
</dbReference>
<proteinExistence type="predicted"/>
<keyword evidence="1" id="KW-0378">Hydrolase</keyword>
<dbReference type="CDD" id="cd00757">
    <property type="entry name" value="ThiF_MoeB_HesA_family"/>
    <property type="match status" value="1"/>
</dbReference>
<dbReference type="Pfam" id="PF00326">
    <property type="entry name" value="Peptidase_S9"/>
    <property type="match status" value="1"/>
</dbReference>
<evidence type="ECO:0000259" key="2">
    <source>
        <dbReference type="PROSITE" id="PS50206"/>
    </source>
</evidence>
<dbReference type="PANTHER" id="PTHR42776:SF27">
    <property type="entry name" value="DIPEPTIDYL PEPTIDASE FAMILY MEMBER 6"/>
    <property type="match status" value="1"/>
</dbReference>
<reference evidence="4" key="1">
    <citation type="journal article" date="2019" name="Int. J. Syst. Evol. Microbiol.">
        <title>The Global Catalogue of Microorganisms (GCM) 10K type strain sequencing project: providing services to taxonomists for standard genome sequencing and annotation.</title>
        <authorList>
            <consortium name="The Broad Institute Genomics Platform"/>
            <consortium name="The Broad Institute Genome Sequencing Center for Infectious Disease"/>
            <person name="Wu L."/>
            <person name="Ma J."/>
        </authorList>
    </citation>
    <scope>NUCLEOTIDE SEQUENCE [LARGE SCALE GENOMIC DNA]</scope>
    <source>
        <strain evidence="4">NBRC 113072</strain>
    </source>
</reference>
<dbReference type="InterPro" id="IPR000594">
    <property type="entry name" value="ThiF_NAD_FAD-bd"/>
</dbReference>